<dbReference type="SUPFAM" id="SSF52402">
    <property type="entry name" value="Adenine nucleotide alpha hydrolases-like"/>
    <property type="match status" value="1"/>
</dbReference>
<keyword evidence="2" id="KW-0249">Electron transport</keyword>
<dbReference type="GO" id="GO:0033539">
    <property type="term" value="P:fatty acid beta-oxidation using acyl-CoA dehydrogenase"/>
    <property type="evidence" value="ECO:0007669"/>
    <property type="project" value="TreeGrafter"/>
</dbReference>
<sequence>MTTHRDEHSALPRRNPRLEQQARNRLHPEHLTALMALGKGAVGPQERWLGPKGVMRRNPHVGHFIATNGRKRFDRSGRTGPAAAGAGNSAVAVKAIVLPLIEIESPAFLIAVVPDMTSGRISSHDRDVLGLARQIADADPAHQGAVLAVTFGTLRDGGDESDSAGLGAAGVDRWMHFSDTLHDGYAPLTQLAELEAIDGELSPRLWLLPESRTGGGERGRRLGARLLCKGDASARPSGNVYQLDGDLAAVGRGECEQLSVTGRSGNGQQDLTRPLTRILLCEAECAEPVEDVRHAAMPLMLEDEERTAANDGSAVISSPLIEDLGPVAVDPSAIALGEAEFILSAGNGIRDWAGFHHAAQVLGATEGASRVAVDDGFMPRVRQVGATGTWVTARVYVAVGISGAIQHLQGIQRCDKVVAINLDGGCDMVKRADLSVIGDAEAILASLCQQLEAARGPLSDADQVDALASGTASAASSVTSASLAANAA</sequence>
<dbReference type="AlphaFoldDB" id="A0A558HUE2"/>
<comment type="similarity">
    <text evidence="1">Belongs to the ETF alpha-subunit/FixB family.</text>
</comment>
<evidence type="ECO:0000256" key="2">
    <source>
        <dbReference type="ARBA" id="ARBA00022982"/>
    </source>
</evidence>
<dbReference type="STRING" id="553385.GCA_000591415_01958"/>
<evidence type="ECO:0000256" key="3">
    <source>
        <dbReference type="SAM" id="MobiDB-lite"/>
    </source>
</evidence>
<evidence type="ECO:0000313" key="7">
    <source>
        <dbReference type="Proteomes" id="UP000319941"/>
    </source>
</evidence>
<evidence type="ECO:0000259" key="5">
    <source>
        <dbReference type="Pfam" id="PF01012"/>
    </source>
</evidence>
<organism evidence="6 7">
    <name type="scientific">Cobetia crustatorum</name>
    <dbReference type="NCBI Taxonomy" id="553385"/>
    <lineage>
        <taxon>Bacteria</taxon>
        <taxon>Pseudomonadati</taxon>
        <taxon>Pseudomonadota</taxon>
        <taxon>Gammaproteobacteria</taxon>
        <taxon>Oceanospirillales</taxon>
        <taxon>Halomonadaceae</taxon>
        <taxon>Cobetia</taxon>
    </lineage>
</organism>
<comment type="caution">
    <text evidence="6">The sequence shown here is derived from an EMBL/GenBank/DDBJ whole genome shotgun (WGS) entry which is preliminary data.</text>
</comment>
<evidence type="ECO:0000259" key="4">
    <source>
        <dbReference type="Pfam" id="PF00766"/>
    </source>
</evidence>
<dbReference type="GO" id="GO:0009055">
    <property type="term" value="F:electron transfer activity"/>
    <property type="evidence" value="ECO:0007669"/>
    <property type="project" value="InterPro"/>
</dbReference>
<dbReference type="GO" id="GO:0050660">
    <property type="term" value="F:flavin adenine dinucleotide binding"/>
    <property type="evidence" value="ECO:0007669"/>
    <property type="project" value="InterPro"/>
</dbReference>
<dbReference type="SUPFAM" id="SSF52467">
    <property type="entry name" value="DHS-like NAD/FAD-binding domain"/>
    <property type="match status" value="1"/>
</dbReference>
<feature type="domain" description="Electron transfer flavoprotein alpha subunit C-terminal" evidence="4">
    <location>
        <begin position="336"/>
        <end position="412"/>
    </location>
</feature>
<dbReference type="InterPro" id="IPR029035">
    <property type="entry name" value="DHS-like_NAD/FAD-binding_dom"/>
</dbReference>
<dbReference type="RefSeq" id="WP_144726594.1">
    <property type="nucleotide sequence ID" value="NZ_CAWOWR010000076.1"/>
</dbReference>
<feature type="domain" description="Electron transfer flavoprotein alpha/beta-subunit N-terminal" evidence="5">
    <location>
        <begin position="118"/>
        <end position="226"/>
    </location>
</feature>
<dbReference type="Gene3D" id="3.40.50.620">
    <property type="entry name" value="HUPs"/>
    <property type="match status" value="1"/>
</dbReference>
<reference evidence="6 7" key="1">
    <citation type="submission" date="2019-07" db="EMBL/GenBank/DDBJ databases">
        <title>Diversity of Bacteria from Kongsfjorden, Arctic.</title>
        <authorList>
            <person name="Yu Y."/>
        </authorList>
    </citation>
    <scope>NUCLEOTIDE SEQUENCE [LARGE SCALE GENOMIC DNA]</scope>
    <source>
        <strain evidence="6 7">SM1923</strain>
    </source>
</reference>
<proteinExistence type="inferred from homology"/>
<dbReference type="Gene3D" id="3.40.50.1220">
    <property type="entry name" value="TPP-binding domain"/>
    <property type="match status" value="1"/>
</dbReference>
<dbReference type="PANTHER" id="PTHR43153:SF1">
    <property type="entry name" value="ELECTRON TRANSFER FLAVOPROTEIN SUBUNIT ALPHA, MITOCHONDRIAL"/>
    <property type="match status" value="1"/>
</dbReference>
<dbReference type="OrthoDB" id="8584059at2"/>
<dbReference type="Pfam" id="PF00766">
    <property type="entry name" value="ETF_alpha"/>
    <property type="match status" value="1"/>
</dbReference>
<dbReference type="PANTHER" id="PTHR43153">
    <property type="entry name" value="ELECTRON TRANSFER FLAVOPROTEIN ALPHA"/>
    <property type="match status" value="1"/>
</dbReference>
<keyword evidence="7" id="KW-1185">Reference proteome</keyword>
<dbReference type="InterPro" id="IPR014729">
    <property type="entry name" value="Rossmann-like_a/b/a_fold"/>
</dbReference>
<gene>
    <name evidence="6" type="ORF">FQP86_03375</name>
</gene>
<dbReference type="EMBL" id="VNFH01000002">
    <property type="protein sequence ID" value="TVU72726.1"/>
    <property type="molecule type" value="Genomic_DNA"/>
</dbReference>
<dbReference type="Pfam" id="PF01012">
    <property type="entry name" value="ETF"/>
    <property type="match status" value="1"/>
</dbReference>
<feature type="region of interest" description="Disordered" evidence="3">
    <location>
        <begin position="1"/>
        <end position="20"/>
    </location>
</feature>
<dbReference type="InterPro" id="IPR001308">
    <property type="entry name" value="ETF_a/FixB"/>
</dbReference>
<name>A0A558HUE2_9GAMM</name>
<protein>
    <submittedName>
        <fullName evidence="6">Electron transfer flavoprotein subunit alpha/FixB family protein</fullName>
    </submittedName>
</protein>
<dbReference type="Proteomes" id="UP000319941">
    <property type="component" value="Unassembled WGS sequence"/>
</dbReference>
<dbReference type="InterPro" id="IPR014730">
    <property type="entry name" value="ETF_a/b_N"/>
</dbReference>
<accession>A0A558HUE2</accession>
<evidence type="ECO:0000256" key="1">
    <source>
        <dbReference type="ARBA" id="ARBA00005817"/>
    </source>
</evidence>
<evidence type="ECO:0000313" key="6">
    <source>
        <dbReference type="EMBL" id="TVU72726.1"/>
    </source>
</evidence>
<keyword evidence="2" id="KW-0813">Transport</keyword>
<dbReference type="InterPro" id="IPR014731">
    <property type="entry name" value="ETF_asu_C"/>
</dbReference>